<dbReference type="OrthoDB" id="2285229at2759"/>
<accession>L1IVK7</accession>
<dbReference type="PANTHER" id="PTHR23355:SF42">
    <property type="entry name" value="RIBONUCLEASE II, CHLOROPLASTIC_MITOCHONDRIAL"/>
    <property type="match status" value="1"/>
</dbReference>
<dbReference type="PANTHER" id="PTHR23355">
    <property type="entry name" value="RIBONUCLEASE"/>
    <property type="match status" value="1"/>
</dbReference>
<dbReference type="KEGG" id="gtt:GUITHDRAFT_114119"/>
<gene>
    <name evidence="2" type="ORF">GUITHDRAFT_114119</name>
</gene>
<dbReference type="Proteomes" id="UP000011087">
    <property type="component" value="Unassembled WGS sequence"/>
</dbReference>
<dbReference type="HOGENOM" id="CLU_015903_1_0_1"/>
<dbReference type="AlphaFoldDB" id="L1IVK7"/>
<name>L1IVK7_GUITC</name>
<dbReference type="OMA" id="YWVAEYL"/>
<dbReference type="GO" id="GO:0003723">
    <property type="term" value="F:RNA binding"/>
    <property type="evidence" value="ECO:0007669"/>
    <property type="project" value="InterPro"/>
</dbReference>
<sequence>MLLNVARMSYMASSNATSKQISCMHNMRSKTMTPYTRSNHAVSLNMARTNVACNRQRHASMSTSSHAWPRNAQMNPGSMVIFTRTDSSKAEREVAVVKGPARGGRFILLETEEEGVQIAVRRSNVKISLPDPPQGSWKAESVKGLKEAAQSLCGSLQEDHLRQVWEDLRTDNEERAVELSELAENLFQDTSASGLFAAYTTAARSRSLFTPLNNGLVLVHPEEKETNMSPGKAVESHPSLEKLIMKIVAHLDGMAPPESPTMEVVEDEEELMLYLEQYAMGLRTLEGLPKLMQVLIYKRTLVSKDGNDPRLVAANILFSTRHWIPGENIHVKRYLKLFDVPSAAEEQAQKLTEQPPADALQGLREGVDSIAFAVDDSTENMDIDDAVGLQYEGEGEWVLIHVADPARLCLQDTDLDKLALERASTVYLPETRIPMLPQTLTRSASLAEQRDNDGLTFAVRLGHSGDIEEYRIVPSRVINVKKATYSQVDELLTWNPEAALEEREGRGDAEQVKSSFILQRLMTLAKRRMSFRMLQGALSTQIPKAQVTVWDEIVNGEKRKEVKVEISSQTPSRMMIAEFMLLAGEVAARFAHERGIPFVYRTQLPVLKVPDFPDLDHFRNEACRNFQQVLMMKPAVNLVMPARHNGLGLSLYSQITSPIRRYMDLLLHRQLRASLLGSAPAYSTDRLQHLITKLDRKVAAISRLQRSSERFWILEYLRRKGPDIILSGTVLRSYNPAGLVSQVSILLDELGHIETLRVADKAPKVGAKVNVQVKECNPVIGTIKLELVRLE</sequence>
<evidence type="ECO:0000259" key="1">
    <source>
        <dbReference type="SMART" id="SM00955"/>
    </source>
</evidence>
<dbReference type="GO" id="GO:0000175">
    <property type="term" value="F:3'-5'-RNA exonuclease activity"/>
    <property type="evidence" value="ECO:0007669"/>
    <property type="project" value="TreeGrafter"/>
</dbReference>
<dbReference type="eggNOG" id="KOG2102">
    <property type="taxonomic scope" value="Eukaryota"/>
</dbReference>
<reference evidence="3" key="3">
    <citation type="submission" date="2016-03" db="UniProtKB">
        <authorList>
            <consortium name="EnsemblProtists"/>
        </authorList>
    </citation>
    <scope>IDENTIFICATION</scope>
</reference>
<keyword evidence="4" id="KW-1185">Reference proteome</keyword>
<dbReference type="GO" id="GO:0000932">
    <property type="term" value="C:P-body"/>
    <property type="evidence" value="ECO:0007669"/>
    <property type="project" value="TreeGrafter"/>
</dbReference>
<dbReference type="SMART" id="SM00955">
    <property type="entry name" value="RNB"/>
    <property type="match status" value="1"/>
</dbReference>
<dbReference type="GeneID" id="17296541"/>
<evidence type="ECO:0000313" key="4">
    <source>
        <dbReference type="Proteomes" id="UP000011087"/>
    </source>
</evidence>
<reference evidence="2 4" key="1">
    <citation type="journal article" date="2012" name="Nature">
        <title>Algal genomes reveal evolutionary mosaicism and the fate of nucleomorphs.</title>
        <authorList>
            <consortium name="DOE Joint Genome Institute"/>
            <person name="Curtis B.A."/>
            <person name="Tanifuji G."/>
            <person name="Burki F."/>
            <person name="Gruber A."/>
            <person name="Irimia M."/>
            <person name="Maruyama S."/>
            <person name="Arias M.C."/>
            <person name="Ball S.G."/>
            <person name="Gile G.H."/>
            <person name="Hirakawa Y."/>
            <person name="Hopkins J.F."/>
            <person name="Kuo A."/>
            <person name="Rensing S.A."/>
            <person name="Schmutz J."/>
            <person name="Symeonidi A."/>
            <person name="Elias M."/>
            <person name="Eveleigh R.J."/>
            <person name="Herman E.K."/>
            <person name="Klute M.J."/>
            <person name="Nakayama T."/>
            <person name="Obornik M."/>
            <person name="Reyes-Prieto A."/>
            <person name="Armbrust E.V."/>
            <person name="Aves S.J."/>
            <person name="Beiko R.G."/>
            <person name="Coutinho P."/>
            <person name="Dacks J.B."/>
            <person name="Durnford D.G."/>
            <person name="Fast N.M."/>
            <person name="Green B.R."/>
            <person name="Grisdale C.J."/>
            <person name="Hempel F."/>
            <person name="Henrissat B."/>
            <person name="Hoppner M.P."/>
            <person name="Ishida K."/>
            <person name="Kim E."/>
            <person name="Koreny L."/>
            <person name="Kroth P.G."/>
            <person name="Liu Y."/>
            <person name="Malik S.B."/>
            <person name="Maier U.G."/>
            <person name="McRose D."/>
            <person name="Mock T."/>
            <person name="Neilson J.A."/>
            <person name="Onodera N.T."/>
            <person name="Poole A.M."/>
            <person name="Pritham E.J."/>
            <person name="Richards T.A."/>
            <person name="Rocap G."/>
            <person name="Roy S.W."/>
            <person name="Sarai C."/>
            <person name="Schaack S."/>
            <person name="Shirato S."/>
            <person name="Slamovits C.H."/>
            <person name="Spencer D.F."/>
            <person name="Suzuki S."/>
            <person name="Worden A.Z."/>
            <person name="Zauner S."/>
            <person name="Barry K."/>
            <person name="Bell C."/>
            <person name="Bharti A.K."/>
            <person name="Crow J.A."/>
            <person name="Grimwood J."/>
            <person name="Kramer R."/>
            <person name="Lindquist E."/>
            <person name="Lucas S."/>
            <person name="Salamov A."/>
            <person name="McFadden G.I."/>
            <person name="Lane C.E."/>
            <person name="Keeling P.J."/>
            <person name="Gray M.W."/>
            <person name="Grigoriev I.V."/>
            <person name="Archibald J.M."/>
        </authorList>
    </citation>
    <scope>NUCLEOTIDE SEQUENCE</scope>
    <source>
        <strain evidence="2 4">CCMP2712</strain>
    </source>
</reference>
<evidence type="ECO:0000313" key="2">
    <source>
        <dbReference type="EMBL" id="EKX39870.1"/>
    </source>
</evidence>
<dbReference type="EnsemblProtists" id="EKX39870">
    <property type="protein sequence ID" value="EKX39870"/>
    <property type="gene ID" value="GUITHDRAFT_114119"/>
</dbReference>
<dbReference type="EMBL" id="JH993036">
    <property type="protein sequence ID" value="EKX39870.1"/>
    <property type="molecule type" value="Genomic_DNA"/>
</dbReference>
<dbReference type="InterPro" id="IPR001900">
    <property type="entry name" value="RNase_II/R"/>
</dbReference>
<reference evidence="4" key="2">
    <citation type="submission" date="2012-11" db="EMBL/GenBank/DDBJ databases">
        <authorList>
            <person name="Kuo A."/>
            <person name="Curtis B.A."/>
            <person name="Tanifuji G."/>
            <person name="Burki F."/>
            <person name="Gruber A."/>
            <person name="Irimia M."/>
            <person name="Maruyama S."/>
            <person name="Arias M.C."/>
            <person name="Ball S.G."/>
            <person name="Gile G.H."/>
            <person name="Hirakawa Y."/>
            <person name="Hopkins J.F."/>
            <person name="Rensing S.A."/>
            <person name="Schmutz J."/>
            <person name="Symeonidi A."/>
            <person name="Elias M."/>
            <person name="Eveleigh R.J."/>
            <person name="Herman E.K."/>
            <person name="Klute M.J."/>
            <person name="Nakayama T."/>
            <person name="Obornik M."/>
            <person name="Reyes-Prieto A."/>
            <person name="Armbrust E.V."/>
            <person name="Aves S.J."/>
            <person name="Beiko R.G."/>
            <person name="Coutinho P."/>
            <person name="Dacks J.B."/>
            <person name="Durnford D.G."/>
            <person name="Fast N.M."/>
            <person name="Green B.R."/>
            <person name="Grisdale C."/>
            <person name="Hempe F."/>
            <person name="Henrissat B."/>
            <person name="Hoppner M.P."/>
            <person name="Ishida K.-I."/>
            <person name="Kim E."/>
            <person name="Koreny L."/>
            <person name="Kroth P.G."/>
            <person name="Liu Y."/>
            <person name="Malik S.-B."/>
            <person name="Maier U.G."/>
            <person name="McRose D."/>
            <person name="Mock T."/>
            <person name="Neilson J.A."/>
            <person name="Onodera N.T."/>
            <person name="Poole A.M."/>
            <person name="Pritham E.J."/>
            <person name="Richards T.A."/>
            <person name="Rocap G."/>
            <person name="Roy S.W."/>
            <person name="Sarai C."/>
            <person name="Schaack S."/>
            <person name="Shirato S."/>
            <person name="Slamovits C.H."/>
            <person name="Spencer D.F."/>
            <person name="Suzuki S."/>
            <person name="Worden A.Z."/>
            <person name="Zauner S."/>
            <person name="Barry K."/>
            <person name="Bell C."/>
            <person name="Bharti A.K."/>
            <person name="Crow J.A."/>
            <person name="Grimwood J."/>
            <person name="Kramer R."/>
            <person name="Lindquist E."/>
            <person name="Lucas S."/>
            <person name="Salamov A."/>
            <person name="McFadden G.I."/>
            <person name="Lane C.E."/>
            <person name="Keeling P.J."/>
            <person name="Gray M.W."/>
            <person name="Grigoriev I.V."/>
            <person name="Archibald J.M."/>
        </authorList>
    </citation>
    <scope>NUCLEOTIDE SEQUENCE</scope>
    <source>
        <strain evidence="4">CCMP2712</strain>
    </source>
</reference>
<dbReference type="RefSeq" id="XP_005826850.1">
    <property type="nucleotide sequence ID" value="XM_005826793.1"/>
</dbReference>
<dbReference type="GO" id="GO:0006402">
    <property type="term" value="P:mRNA catabolic process"/>
    <property type="evidence" value="ECO:0007669"/>
    <property type="project" value="TreeGrafter"/>
</dbReference>
<dbReference type="PaxDb" id="55529-EKX39870"/>
<dbReference type="InterPro" id="IPR012340">
    <property type="entry name" value="NA-bd_OB-fold"/>
</dbReference>
<proteinExistence type="predicted"/>
<dbReference type="STRING" id="905079.L1IVK7"/>
<protein>
    <recommendedName>
        <fullName evidence="1">RNB domain-containing protein</fullName>
    </recommendedName>
</protein>
<feature type="domain" description="RNB" evidence="1">
    <location>
        <begin position="364"/>
        <end position="677"/>
    </location>
</feature>
<dbReference type="Pfam" id="PF00773">
    <property type="entry name" value="RNB"/>
    <property type="match status" value="1"/>
</dbReference>
<dbReference type="SUPFAM" id="SSF50249">
    <property type="entry name" value="Nucleic acid-binding proteins"/>
    <property type="match status" value="1"/>
</dbReference>
<dbReference type="InterPro" id="IPR050180">
    <property type="entry name" value="RNR_Ribonuclease"/>
</dbReference>
<evidence type="ECO:0000313" key="3">
    <source>
        <dbReference type="EnsemblProtists" id="EKX39870"/>
    </source>
</evidence>
<organism evidence="2">
    <name type="scientific">Guillardia theta (strain CCMP2712)</name>
    <name type="common">Cryptophyte</name>
    <dbReference type="NCBI Taxonomy" id="905079"/>
    <lineage>
        <taxon>Eukaryota</taxon>
        <taxon>Cryptophyceae</taxon>
        <taxon>Pyrenomonadales</taxon>
        <taxon>Geminigeraceae</taxon>
        <taxon>Guillardia</taxon>
    </lineage>
</organism>